<dbReference type="EMBL" id="CP003179">
    <property type="protein sequence ID" value="AEW05324.1"/>
    <property type="molecule type" value="Genomic_DNA"/>
</dbReference>
<dbReference type="Gene3D" id="2.130.10.10">
    <property type="entry name" value="YVTN repeat-like/Quinoprotein amine dehydrogenase"/>
    <property type="match status" value="1"/>
</dbReference>
<keyword evidence="1" id="KW-1133">Transmembrane helix</keyword>
<evidence type="ECO:0000313" key="2">
    <source>
        <dbReference type="EMBL" id="AEW05324.1"/>
    </source>
</evidence>
<dbReference type="SUPFAM" id="SSF110296">
    <property type="entry name" value="Oligoxyloglucan reducing end-specific cellobiohydrolase"/>
    <property type="match status" value="1"/>
</dbReference>
<keyword evidence="1" id="KW-0472">Membrane</keyword>
<dbReference type="STRING" id="679936.Sulac_1831"/>
<dbReference type="Proteomes" id="UP000005439">
    <property type="component" value="Chromosome"/>
</dbReference>
<reference evidence="2 3" key="2">
    <citation type="journal article" date="2012" name="Stand. Genomic Sci.">
        <title>Complete genome sequence of the moderately thermophilic mineral-sulfide-oxidizing firmicute Sulfobacillus acidophilus type strain (NAL(T)).</title>
        <authorList>
            <person name="Anderson I."/>
            <person name="Chertkov O."/>
            <person name="Chen A."/>
            <person name="Saunders E."/>
            <person name="Lapidus A."/>
            <person name="Nolan M."/>
            <person name="Lucas S."/>
            <person name="Hammon N."/>
            <person name="Deshpande S."/>
            <person name="Cheng J.F."/>
            <person name="Han C."/>
            <person name="Tapia R."/>
            <person name="Goodwin L.A."/>
            <person name="Pitluck S."/>
            <person name="Liolios K."/>
            <person name="Pagani I."/>
            <person name="Ivanova N."/>
            <person name="Mikhailova N."/>
            <person name="Pati A."/>
            <person name="Palaniappan K."/>
            <person name="Land M."/>
            <person name="Pan C."/>
            <person name="Rohde M."/>
            <person name="Pukall R."/>
            <person name="Goker M."/>
            <person name="Detter J.C."/>
            <person name="Woyke T."/>
            <person name="Bristow J."/>
            <person name="Eisen J.A."/>
            <person name="Markowitz V."/>
            <person name="Hugenholtz P."/>
            <person name="Kyrpides N.C."/>
            <person name="Klenk H.P."/>
            <person name="Mavromatis K."/>
        </authorList>
    </citation>
    <scope>NUCLEOTIDE SEQUENCE [LARGE SCALE GENOMIC DNA]</scope>
    <source>
        <strain evidence="3">ATCC 700253 / DSM 10332 / NAL</strain>
    </source>
</reference>
<dbReference type="KEGG" id="sap:Sulac_1831"/>
<sequence>MTPAWFDDDHWGEELDRELGERYGLHFNPDWNPVRRRPVTRTRWQRLGFIAASMAVAGILGLPWIEPLPEHHVAIGSPSFSSLNLPTEAASVVTALGGRADYQVEGMTPVYGHYPVDAPTGRALSLSGSFHWRGISGTQLVLQLDTKDHVQRGVLFDQSAPVYTFAGVDVQQGSVVPTVLPAQPARGWWFLEGTESLTSFSAAGDHVYVTHGARWADLVGHQKDYWANVPRTANQAVINSTIAGLPTDPLTALLVEELPSGLSLGYITRDGGRHWRAWGLGEQNISGVMSLGSYFWAIFNGSVARSTDGRHWTTLLALNTARWQVESFAVNPANPQNIAVALIPVAGQGTGPVLETTDGGVHWRPMANFPAVGRAPSAMAMNAHQGIVGLVNLNGPVVVQYQPPSRRWQLFPVPAAQTASGLGQLAEAPNGNILYGSPDGTIYEWLTQKHQWVRMNPPPGADPAHAPAQPLQAIGNQQILAGYNHSWYIFWQPANP</sequence>
<keyword evidence="1" id="KW-0812">Transmembrane</keyword>
<accession>G8U075</accession>
<protein>
    <submittedName>
        <fullName evidence="2">Uncharacterized protein</fullName>
    </submittedName>
</protein>
<gene>
    <name evidence="2" type="ordered locus">Sulac_1831</name>
</gene>
<evidence type="ECO:0000313" key="3">
    <source>
        <dbReference type="Proteomes" id="UP000005439"/>
    </source>
</evidence>
<dbReference type="AlphaFoldDB" id="G8U075"/>
<keyword evidence="3" id="KW-1185">Reference proteome</keyword>
<organism evidence="2 3">
    <name type="scientific">Sulfobacillus acidophilus (strain ATCC 700253 / DSM 10332 / NAL)</name>
    <dbReference type="NCBI Taxonomy" id="679936"/>
    <lineage>
        <taxon>Bacteria</taxon>
        <taxon>Bacillati</taxon>
        <taxon>Bacillota</taxon>
        <taxon>Clostridia</taxon>
        <taxon>Eubacteriales</taxon>
        <taxon>Clostridiales Family XVII. Incertae Sedis</taxon>
        <taxon>Sulfobacillus</taxon>
    </lineage>
</organism>
<dbReference type="InterPro" id="IPR015943">
    <property type="entry name" value="WD40/YVTN_repeat-like_dom_sf"/>
</dbReference>
<dbReference type="HOGENOM" id="CLU_549705_0_0_9"/>
<name>G8U075_SULAD</name>
<evidence type="ECO:0000256" key="1">
    <source>
        <dbReference type="SAM" id="Phobius"/>
    </source>
</evidence>
<feature type="transmembrane region" description="Helical" evidence="1">
    <location>
        <begin position="47"/>
        <end position="65"/>
    </location>
</feature>
<dbReference type="PATRIC" id="fig|679936.5.peg.1897"/>
<proteinExistence type="predicted"/>
<reference evidence="3" key="1">
    <citation type="submission" date="2011-12" db="EMBL/GenBank/DDBJ databases">
        <title>The complete genome of chromosome of Sulfobacillus acidophilus DSM 10332.</title>
        <authorList>
            <person name="Lucas S."/>
            <person name="Han J."/>
            <person name="Lapidus A."/>
            <person name="Bruce D."/>
            <person name="Goodwin L."/>
            <person name="Pitluck S."/>
            <person name="Peters L."/>
            <person name="Kyrpides N."/>
            <person name="Mavromatis K."/>
            <person name="Ivanova N."/>
            <person name="Mikhailova N."/>
            <person name="Chertkov O."/>
            <person name="Saunders E."/>
            <person name="Detter J.C."/>
            <person name="Tapia R."/>
            <person name="Han C."/>
            <person name="Land M."/>
            <person name="Hauser L."/>
            <person name="Markowitz V."/>
            <person name="Cheng J.-F."/>
            <person name="Hugenholtz P."/>
            <person name="Woyke T."/>
            <person name="Wu D."/>
            <person name="Pukall R."/>
            <person name="Gehrich-Schroeter G."/>
            <person name="Schneider S."/>
            <person name="Klenk H.-P."/>
            <person name="Eisen J.A."/>
        </authorList>
    </citation>
    <scope>NUCLEOTIDE SEQUENCE [LARGE SCALE GENOMIC DNA]</scope>
    <source>
        <strain evidence="3">ATCC 700253 / DSM 10332 / NAL</strain>
    </source>
</reference>